<name>A0A9D4ETA0_DREPO</name>
<comment type="caution">
    <text evidence="1">The sequence shown here is derived from an EMBL/GenBank/DDBJ whole genome shotgun (WGS) entry which is preliminary data.</text>
</comment>
<dbReference type="Proteomes" id="UP000828390">
    <property type="component" value="Unassembled WGS sequence"/>
</dbReference>
<proteinExistence type="predicted"/>
<sequence length="90" mass="10045">MTTGRAYVHGKQVGTVQRCDESTQMLIVGISKVQLHVIKNDALIWSGTDSTGQTSFEGNWRVVYKCTQTVEDYTILVVGTITFCSTLKIW</sequence>
<organism evidence="1 2">
    <name type="scientific">Dreissena polymorpha</name>
    <name type="common">Zebra mussel</name>
    <name type="synonym">Mytilus polymorpha</name>
    <dbReference type="NCBI Taxonomy" id="45954"/>
    <lineage>
        <taxon>Eukaryota</taxon>
        <taxon>Metazoa</taxon>
        <taxon>Spiralia</taxon>
        <taxon>Lophotrochozoa</taxon>
        <taxon>Mollusca</taxon>
        <taxon>Bivalvia</taxon>
        <taxon>Autobranchia</taxon>
        <taxon>Heteroconchia</taxon>
        <taxon>Euheterodonta</taxon>
        <taxon>Imparidentia</taxon>
        <taxon>Neoheterodontei</taxon>
        <taxon>Myida</taxon>
        <taxon>Dreissenoidea</taxon>
        <taxon>Dreissenidae</taxon>
        <taxon>Dreissena</taxon>
    </lineage>
</organism>
<reference evidence="1" key="1">
    <citation type="journal article" date="2019" name="bioRxiv">
        <title>The Genome of the Zebra Mussel, Dreissena polymorpha: A Resource for Invasive Species Research.</title>
        <authorList>
            <person name="McCartney M.A."/>
            <person name="Auch B."/>
            <person name="Kono T."/>
            <person name="Mallez S."/>
            <person name="Zhang Y."/>
            <person name="Obille A."/>
            <person name="Becker A."/>
            <person name="Abrahante J.E."/>
            <person name="Garbe J."/>
            <person name="Badalamenti J.P."/>
            <person name="Herman A."/>
            <person name="Mangelson H."/>
            <person name="Liachko I."/>
            <person name="Sullivan S."/>
            <person name="Sone E.D."/>
            <person name="Koren S."/>
            <person name="Silverstein K.A.T."/>
            <person name="Beckman K.B."/>
            <person name="Gohl D.M."/>
        </authorList>
    </citation>
    <scope>NUCLEOTIDE SEQUENCE</scope>
    <source>
        <strain evidence="1">Duluth1</strain>
        <tissue evidence="1">Whole animal</tissue>
    </source>
</reference>
<evidence type="ECO:0000313" key="1">
    <source>
        <dbReference type="EMBL" id="KAH3785892.1"/>
    </source>
</evidence>
<dbReference type="AlphaFoldDB" id="A0A9D4ETA0"/>
<protein>
    <submittedName>
        <fullName evidence="1">Uncharacterized protein</fullName>
    </submittedName>
</protein>
<keyword evidence="2" id="KW-1185">Reference proteome</keyword>
<gene>
    <name evidence="1" type="ORF">DPMN_163987</name>
</gene>
<reference evidence="1" key="2">
    <citation type="submission" date="2020-11" db="EMBL/GenBank/DDBJ databases">
        <authorList>
            <person name="McCartney M.A."/>
            <person name="Auch B."/>
            <person name="Kono T."/>
            <person name="Mallez S."/>
            <person name="Becker A."/>
            <person name="Gohl D.M."/>
            <person name="Silverstein K.A.T."/>
            <person name="Koren S."/>
            <person name="Bechman K.B."/>
            <person name="Herman A."/>
            <person name="Abrahante J.E."/>
            <person name="Garbe J."/>
        </authorList>
    </citation>
    <scope>NUCLEOTIDE SEQUENCE</scope>
    <source>
        <strain evidence="1">Duluth1</strain>
        <tissue evidence="1">Whole animal</tissue>
    </source>
</reference>
<accession>A0A9D4ETA0</accession>
<evidence type="ECO:0000313" key="2">
    <source>
        <dbReference type="Proteomes" id="UP000828390"/>
    </source>
</evidence>
<dbReference type="EMBL" id="JAIWYP010000008">
    <property type="protein sequence ID" value="KAH3785892.1"/>
    <property type="molecule type" value="Genomic_DNA"/>
</dbReference>